<reference evidence="1" key="3">
    <citation type="submission" date="2020-02" db="EMBL/GenBank/DDBJ databases">
        <authorList>
            <person name="Sarangi A.N."/>
            <person name="Ghosh S."/>
            <person name="Mukherjee M."/>
            <person name="Tripathy S."/>
        </authorList>
    </citation>
    <scope>NUCLEOTIDE SEQUENCE</scope>
    <source>
        <strain evidence="1">BDU141951</strain>
    </source>
</reference>
<evidence type="ECO:0000313" key="1">
    <source>
        <dbReference type="EMBL" id="NEV68675.1"/>
    </source>
</evidence>
<reference evidence="1" key="1">
    <citation type="submission" date="2014-11" db="EMBL/GenBank/DDBJ databases">
        <authorList>
            <person name="Malar M.C."/>
            <person name="Sen D."/>
            <person name="Tripathy S."/>
        </authorList>
    </citation>
    <scope>NUCLEOTIDE SEQUENCE</scope>
    <source>
        <strain evidence="1">BDU141951</strain>
    </source>
</reference>
<accession>A0A0C1Y8D4</accession>
<gene>
    <name evidence="1" type="ORF">QQ91_016305</name>
</gene>
<reference evidence="1" key="2">
    <citation type="journal article" date="2015" name="Genome Announc.">
        <title>Draft Genome Sequence of Filamentous Marine Cyanobacterium Lyngbya confervoides Strain BDU141951.</title>
        <authorList>
            <person name="Chandrababunaidu M.M."/>
            <person name="Sen D."/>
            <person name="Tripathy S."/>
        </authorList>
    </citation>
    <scope>NUCLEOTIDE SEQUENCE</scope>
    <source>
        <strain evidence="1">BDU141951</strain>
    </source>
</reference>
<sequence>MASQSSPPIRPLNVGDVVSAAISLFRTNFGTYIGLNLKSVLWFMVPVYGWARGLMIQSQIARLGFRELNRQPETVDQSLQAIEPRLWTFLGIGLLVWLIQAAVGYAVSFAMTIVTFPISIIGSAGGEAAAALSALMLVVVQLVVLAAQLWIQARLYLWNLILAMESEIESTTAINRSWELTKGNGVRVLFSLLIAYLVMLPLYALMIVIPVLIAIPFLGGLLESEAPSAAAVVGILLAVFVFLVLAIVVGIFTAPFFQTIKSVLYYDLRSRREGMDIQFRDRPRDQREPRDS</sequence>
<organism evidence="1">
    <name type="scientific">Lyngbya confervoides BDU141951</name>
    <dbReference type="NCBI Taxonomy" id="1574623"/>
    <lineage>
        <taxon>Bacteria</taxon>
        <taxon>Bacillati</taxon>
        <taxon>Cyanobacteriota</taxon>
        <taxon>Cyanophyceae</taxon>
        <taxon>Oscillatoriophycideae</taxon>
        <taxon>Oscillatoriales</taxon>
        <taxon>Microcoleaceae</taxon>
        <taxon>Lyngbya</taxon>
    </lineage>
</organism>
<dbReference type="EMBL" id="JTHE02000003">
    <property type="protein sequence ID" value="NEV68675.1"/>
    <property type="molecule type" value="Genomic_DNA"/>
</dbReference>
<comment type="caution">
    <text evidence="1">The sequence shown here is derived from an EMBL/GenBank/DDBJ whole genome shotgun (WGS) entry which is preliminary data.</text>
</comment>
<name>A0A0C1Y8D4_9CYAN</name>
<protein>
    <recommendedName>
        <fullName evidence="2">Glycerophosphoryl diester phosphodiesterase membrane domain-containing protein</fullName>
    </recommendedName>
</protein>
<dbReference type="AlphaFoldDB" id="A0A0C1Y8D4"/>
<evidence type="ECO:0008006" key="2">
    <source>
        <dbReference type="Google" id="ProtNLM"/>
    </source>
</evidence>
<proteinExistence type="predicted"/>